<dbReference type="EC" id="2.7.13.3" evidence="3"/>
<evidence type="ECO:0000256" key="7">
    <source>
        <dbReference type="ARBA" id="ARBA00022777"/>
    </source>
</evidence>
<feature type="domain" description="Histidine kinase" evidence="11">
    <location>
        <begin position="226"/>
        <end position="434"/>
    </location>
</feature>
<dbReference type="InterPro" id="IPR000014">
    <property type="entry name" value="PAS"/>
</dbReference>
<dbReference type="InterPro" id="IPR003594">
    <property type="entry name" value="HATPase_dom"/>
</dbReference>
<dbReference type="Gene3D" id="6.10.340.10">
    <property type="match status" value="1"/>
</dbReference>
<dbReference type="InterPro" id="IPR005467">
    <property type="entry name" value="His_kinase_dom"/>
</dbReference>
<evidence type="ECO:0000313" key="15">
    <source>
        <dbReference type="Proteomes" id="UP000243438"/>
    </source>
</evidence>
<name>A0ABN0RTZ8_9BACT</name>
<keyword evidence="8" id="KW-0067">ATP-binding</keyword>
<dbReference type="RefSeq" id="WP_036875899.1">
    <property type="nucleotide sequence ID" value="NZ_KK073873.1"/>
</dbReference>
<dbReference type="SMART" id="SM00387">
    <property type="entry name" value="HATPase_c"/>
    <property type="match status" value="1"/>
</dbReference>
<feature type="transmembrane region" description="Helical" evidence="10">
    <location>
        <begin position="33"/>
        <end position="51"/>
    </location>
</feature>
<dbReference type="Pfam" id="PF13188">
    <property type="entry name" value="PAS_8"/>
    <property type="match status" value="1"/>
</dbReference>
<dbReference type="Gene3D" id="3.30.565.10">
    <property type="entry name" value="Histidine kinase-like ATPase, C-terminal domain"/>
    <property type="match status" value="1"/>
</dbReference>
<evidence type="ECO:0000256" key="5">
    <source>
        <dbReference type="ARBA" id="ARBA00022679"/>
    </source>
</evidence>
<dbReference type="SUPFAM" id="SSF55874">
    <property type="entry name" value="ATPase domain of HSP90 chaperone/DNA topoisomerase II/histidine kinase"/>
    <property type="match status" value="1"/>
</dbReference>
<comment type="caution">
    <text evidence="14">The sequence shown here is derived from an EMBL/GenBank/DDBJ whole genome shotgun (WGS) entry which is preliminary data.</text>
</comment>
<evidence type="ECO:0000256" key="4">
    <source>
        <dbReference type="ARBA" id="ARBA00022553"/>
    </source>
</evidence>
<keyword evidence="7" id="KW-0418">Kinase</keyword>
<dbReference type="InterPro" id="IPR035965">
    <property type="entry name" value="PAS-like_dom_sf"/>
</dbReference>
<comment type="catalytic activity">
    <reaction evidence="1">
        <text>ATP + protein L-histidine = ADP + protein N-phospho-L-histidine.</text>
        <dbReference type="EC" id="2.7.13.3"/>
    </reaction>
</comment>
<keyword evidence="6" id="KW-0547">Nucleotide-binding</keyword>
<organism evidence="14 15">
    <name type="scientific">Xylanibacter oryzae DSM 17970</name>
    <dbReference type="NCBI Taxonomy" id="915438"/>
    <lineage>
        <taxon>Bacteria</taxon>
        <taxon>Pseudomonadati</taxon>
        <taxon>Bacteroidota</taxon>
        <taxon>Bacteroidia</taxon>
        <taxon>Bacteroidales</taxon>
        <taxon>Prevotellaceae</taxon>
        <taxon>Xylanibacter</taxon>
    </lineage>
</organism>
<dbReference type="PROSITE" id="PS50109">
    <property type="entry name" value="HIS_KIN"/>
    <property type="match status" value="1"/>
</dbReference>
<evidence type="ECO:0000313" key="14">
    <source>
        <dbReference type="EMBL" id="EXG77702.1"/>
    </source>
</evidence>
<evidence type="ECO:0000256" key="10">
    <source>
        <dbReference type="SAM" id="Phobius"/>
    </source>
</evidence>
<evidence type="ECO:0000256" key="2">
    <source>
        <dbReference type="ARBA" id="ARBA00004370"/>
    </source>
</evidence>
<keyword evidence="9" id="KW-0902">Two-component regulatory system</keyword>
<sequence>MRLRGWFIILIILLCSALTLLITQTFITQKILFYATELLVAVIIAYLFFFYRKVINPIRVIGNGVELLNEQDFSSRLRHVNQKDADRIVDVFNRMIKQLKDERLHVRETNQFLDLLINASPLGVVIVDFDERLSSMNPAAEKFLGVSTEATKGKKINEIDSPLSANLSSLSKDSSSTFQLNDSHIYRCSRLSFIDRGYAHPFFLIESLTEEVMDAEKKAYEKVIRMIAHEVNNTTAGVTSTLDSLCDMLKDTPDSTDIRDVMSACIERCYSMSNFITRFADVVKIPQPQLMVNDLNQLADNCIQTMETKCAENNIRIHKDFADTQVLVTVDAELIEQVIVNIIKNAAESIGEEGDIYCKTSSSPAILEIADTGEGISEDTQKKLFSPFFSTKPNGQGIGLIFIREVLIKHQCRFSLKTYADGITRFRIEFVKINKS</sequence>
<evidence type="ECO:0000256" key="1">
    <source>
        <dbReference type="ARBA" id="ARBA00000085"/>
    </source>
</evidence>
<gene>
    <name evidence="14" type="ORF">XylorDRAFT_0046</name>
</gene>
<dbReference type="PANTHER" id="PTHR43065:SF10">
    <property type="entry name" value="PEROXIDE STRESS-ACTIVATED HISTIDINE KINASE MAK3"/>
    <property type="match status" value="1"/>
</dbReference>
<dbReference type="PRINTS" id="PR00344">
    <property type="entry name" value="BCTRLSENSOR"/>
</dbReference>
<dbReference type="Gene3D" id="3.30.450.20">
    <property type="entry name" value="PAS domain"/>
    <property type="match status" value="1"/>
</dbReference>
<dbReference type="Pfam" id="PF02518">
    <property type="entry name" value="HATPase_c"/>
    <property type="match status" value="1"/>
</dbReference>
<evidence type="ECO:0000259" key="12">
    <source>
        <dbReference type="PROSITE" id="PS50112"/>
    </source>
</evidence>
<keyword evidence="4" id="KW-0597">Phosphoprotein</keyword>
<dbReference type="InterPro" id="IPR036890">
    <property type="entry name" value="HATPase_C_sf"/>
</dbReference>
<keyword evidence="10" id="KW-1133">Transmembrane helix</keyword>
<evidence type="ECO:0000256" key="6">
    <source>
        <dbReference type="ARBA" id="ARBA00022741"/>
    </source>
</evidence>
<reference evidence="14" key="1">
    <citation type="submission" date="2013-07" db="EMBL/GenBank/DDBJ databases">
        <authorList>
            <consortium name="DOE Joint Genome Institute"/>
            <person name="Anderson I."/>
            <person name="Huntemann M."/>
            <person name="Han J."/>
            <person name="Chen A."/>
            <person name="Kyrpides N."/>
            <person name="Mavromatis K."/>
            <person name="Markowitz V."/>
            <person name="Palaniappan K."/>
            <person name="Ivanova N."/>
            <person name="Schaumberg A."/>
            <person name="Pati A."/>
            <person name="Liolios K."/>
            <person name="Nordberg H.P."/>
            <person name="Cantor M.N."/>
            <person name="Hua S.X."/>
            <person name="Woyke T."/>
        </authorList>
    </citation>
    <scope>NUCLEOTIDE SEQUENCE [LARGE SCALE GENOMIC DNA]</scope>
    <source>
        <strain evidence="14">DSM 17970</strain>
    </source>
</reference>
<dbReference type="InterPro" id="IPR003660">
    <property type="entry name" value="HAMP_dom"/>
</dbReference>
<feature type="transmembrane region" description="Helical" evidence="10">
    <location>
        <begin position="7"/>
        <end position="27"/>
    </location>
</feature>
<feature type="domain" description="PAS" evidence="12">
    <location>
        <begin position="109"/>
        <end position="154"/>
    </location>
</feature>
<comment type="subcellular location">
    <subcellularLocation>
        <location evidence="2">Membrane</location>
    </subcellularLocation>
</comment>
<dbReference type="PROSITE" id="PS50885">
    <property type="entry name" value="HAMP"/>
    <property type="match status" value="1"/>
</dbReference>
<evidence type="ECO:0000256" key="9">
    <source>
        <dbReference type="ARBA" id="ARBA00023012"/>
    </source>
</evidence>
<keyword evidence="15" id="KW-1185">Reference proteome</keyword>
<protein>
    <recommendedName>
        <fullName evidence="3">histidine kinase</fullName>
        <ecNumber evidence="3">2.7.13.3</ecNumber>
    </recommendedName>
</protein>
<dbReference type="PANTHER" id="PTHR43065">
    <property type="entry name" value="SENSOR HISTIDINE KINASE"/>
    <property type="match status" value="1"/>
</dbReference>
<dbReference type="InterPro" id="IPR004358">
    <property type="entry name" value="Sig_transdc_His_kin-like_C"/>
</dbReference>
<feature type="domain" description="HAMP" evidence="13">
    <location>
        <begin position="52"/>
        <end position="104"/>
    </location>
</feature>
<dbReference type="EMBL" id="JFBS01000001">
    <property type="protein sequence ID" value="EXG77702.1"/>
    <property type="molecule type" value="Genomic_DNA"/>
</dbReference>
<dbReference type="Proteomes" id="UP000243438">
    <property type="component" value="Unassembled WGS sequence"/>
</dbReference>
<proteinExistence type="predicted"/>
<keyword evidence="10" id="KW-0812">Transmembrane</keyword>
<keyword evidence="10" id="KW-0472">Membrane</keyword>
<evidence type="ECO:0000256" key="8">
    <source>
        <dbReference type="ARBA" id="ARBA00022840"/>
    </source>
</evidence>
<evidence type="ECO:0000259" key="11">
    <source>
        <dbReference type="PROSITE" id="PS50109"/>
    </source>
</evidence>
<evidence type="ECO:0000256" key="3">
    <source>
        <dbReference type="ARBA" id="ARBA00012438"/>
    </source>
</evidence>
<accession>A0ABN0RTZ8</accession>
<keyword evidence="5" id="KW-0808">Transferase</keyword>
<evidence type="ECO:0000259" key="13">
    <source>
        <dbReference type="PROSITE" id="PS50885"/>
    </source>
</evidence>
<dbReference type="PROSITE" id="PS50112">
    <property type="entry name" value="PAS"/>
    <property type="match status" value="1"/>
</dbReference>
<dbReference type="SUPFAM" id="SSF55785">
    <property type="entry name" value="PYP-like sensor domain (PAS domain)"/>
    <property type="match status" value="1"/>
</dbReference>